<dbReference type="GO" id="GO:0043565">
    <property type="term" value="F:sequence-specific DNA binding"/>
    <property type="evidence" value="ECO:0007669"/>
    <property type="project" value="InterPro"/>
</dbReference>
<evidence type="ECO:0000256" key="3">
    <source>
        <dbReference type="ARBA" id="ARBA00022833"/>
    </source>
</evidence>
<dbReference type="SUPFAM" id="SSF57716">
    <property type="entry name" value="Glucocorticoid receptor-like (DNA-binding domain)"/>
    <property type="match status" value="1"/>
</dbReference>
<dbReference type="GO" id="GO:0008270">
    <property type="term" value="F:zinc ion binding"/>
    <property type="evidence" value="ECO:0007669"/>
    <property type="project" value="UniProtKB-KW"/>
</dbReference>
<protein>
    <recommendedName>
        <fullName evidence="6">THAP-type domain-containing protein</fullName>
    </recommendedName>
</protein>
<keyword evidence="8" id="KW-1185">Reference proteome</keyword>
<dbReference type="SMART" id="SM00980">
    <property type="entry name" value="THAP"/>
    <property type="match status" value="1"/>
</dbReference>
<keyword evidence="1" id="KW-0479">Metal-binding</keyword>
<evidence type="ECO:0000256" key="2">
    <source>
        <dbReference type="ARBA" id="ARBA00022771"/>
    </source>
</evidence>
<dbReference type="PANTHER" id="PTHR46600:SF11">
    <property type="entry name" value="THAP DOMAIN-CONTAINING PROTEIN 10"/>
    <property type="match status" value="1"/>
</dbReference>
<evidence type="ECO:0000256" key="5">
    <source>
        <dbReference type="PROSITE-ProRule" id="PRU00309"/>
    </source>
</evidence>
<dbReference type="InterPro" id="IPR038441">
    <property type="entry name" value="THAP_Znf_sf"/>
</dbReference>
<dbReference type="PROSITE" id="PS50950">
    <property type="entry name" value="ZF_THAP"/>
    <property type="match status" value="1"/>
</dbReference>
<evidence type="ECO:0000313" key="7">
    <source>
        <dbReference type="EMBL" id="CAL1682464.1"/>
    </source>
</evidence>
<dbReference type="Gene3D" id="6.20.210.20">
    <property type="entry name" value="THAP domain"/>
    <property type="match status" value="1"/>
</dbReference>
<dbReference type="EMBL" id="OZ034827">
    <property type="protein sequence ID" value="CAL1682464.1"/>
    <property type="molecule type" value="Genomic_DNA"/>
</dbReference>
<organism evidence="7 8">
    <name type="scientific">Lasius platythorax</name>
    <dbReference type="NCBI Taxonomy" id="488582"/>
    <lineage>
        <taxon>Eukaryota</taxon>
        <taxon>Metazoa</taxon>
        <taxon>Ecdysozoa</taxon>
        <taxon>Arthropoda</taxon>
        <taxon>Hexapoda</taxon>
        <taxon>Insecta</taxon>
        <taxon>Pterygota</taxon>
        <taxon>Neoptera</taxon>
        <taxon>Endopterygota</taxon>
        <taxon>Hymenoptera</taxon>
        <taxon>Apocrita</taxon>
        <taxon>Aculeata</taxon>
        <taxon>Formicoidea</taxon>
        <taxon>Formicidae</taxon>
        <taxon>Formicinae</taxon>
        <taxon>Lasius</taxon>
        <taxon>Lasius</taxon>
    </lineage>
</organism>
<dbReference type="SMART" id="SM00692">
    <property type="entry name" value="DM3"/>
    <property type="match status" value="1"/>
</dbReference>
<evidence type="ECO:0000313" key="8">
    <source>
        <dbReference type="Proteomes" id="UP001497644"/>
    </source>
</evidence>
<evidence type="ECO:0000256" key="4">
    <source>
        <dbReference type="ARBA" id="ARBA00023125"/>
    </source>
</evidence>
<dbReference type="InterPro" id="IPR026516">
    <property type="entry name" value="THAP1/10"/>
</dbReference>
<evidence type="ECO:0000256" key="1">
    <source>
        <dbReference type="ARBA" id="ARBA00022723"/>
    </source>
</evidence>
<name>A0AAV2NPP7_9HYME</name>
<keyword evidence="2 5" id="KW-0863">Zinc-finger</keyword>
<dbReference type="Pfam" id="PF05485">
    <property type="entry name" value="THAP"/>
    <property type="match status" value="1"/>
</dbReference>
<proteinExistence type="predicted"/>
<keyword evidence="3" id="KW-0862">Zinc</keyword>
<sequence length="175" mass="19714">MVRHCSYSGCKVKEKQGLKLFRFPNEPERRAKWISLINRSNWKPFKNSVLCETHFGEDQWEQKRVDGLRKLRCSAIPSLLCLEEDSQPAPYHHVFEHNYSHVSSVSAASLVIDTAASSPVIDTAASSPVIDTAASSPVIDTAVSSPVIDSTEKESLEILKWQLELQKKKNLLHSR</sequence>
<accession>A0AAV2NPP7</accession>
<reference evidence="7" key="1">
    <citation type="submission" date="2024-04" db="EMBL/GenBank/DDBJ databases">
        <authorList>
            <consortium name="Molecular Ecology Group"/>
        </authorList>
    </citation>
    <scope>NUCLEOTIDE SEQUENCE</scope>
</reference>
<evidence type="ECO:0000259" key="6">
    <source>
        <dbReference type="PROSITE" id="PS50950"/>
    </source>
</evidence>
<dbReference type="PANTHER" id="PTHR46600">
    <property type="entry name" value="THAP DOMAIN-CONTAINING"/>
    <property type="match status" value="1"/>
</dbReference>
<keyword evidence="4 5" id="KW-0238">DNA-binding</keyword>
<gene>
    <name evidence="7" type="ORF">LPLAT_LOCUS8387</name>
</gene>
<dbReference type="Proteomes" id="UP001497644">
    <property type="component" value="Chromosome 4"/>
</dbReference>
<dbReference type="InterPro" id="IPR006612">
    <property type="entry name" value="THAP_Znf"/>
</dbReference>
<feature type="domain" description="THAP-type" evidence="6">
    <location>
        <begin position="1"/>
        <end position="80"/>
    </location>
</feature>
<dbReference type="AlphaFoldDB" id="A0AAV2NPP7"/>